<comment type="caution">
    <text evidence="3">The sequence shown here is derived from an EMBL/GenBank/DDBJ whole genome shotgun (WGS) entry which is preliminary data.</text>
</comment>
<dbReference type="RefSeq" id="WP_229804004.1">
    <property type="nucleotide sequence ID" value="NZ_BMYQ01000001.1"/>
</dbReference>
<reference evidence="3" key="1">
    <citation type="journal article" date="2014" name="Int. J. Syst. Evol. Microbiol.">
        <title>Complete genome sequence of Corynebacterium casei LMG S-19264T (=DSM 44701T), isolated from a smear-ripened cheese.</title>
        <authorList>
            <consortium name="US DOE Joint Genome Institute (JGI-PGF)"/>
            <person name="Walter F."/>
            <person name="Albersmeier A."/>
            <person name="Kalinowski J."/>
            <person name="Ruckert C."/>
        </authorList>
    </citation>
    <scope>NUCLEOTIDE SEQUENCE</scope>
    <source>
        <strain evidence="3">KCTC 23714</strain>
    </source>
</reference>
<sequence>MTHRSTPILALAALCLALGPAWAEGNGKGNGHSRGNGPADGGPRHVQSCPPGLAKKNPACVPPGLAKQSYNVGERMTGDYILLANPQDYGMPDGTYYANDGYLYRVDPDTLEVLAIMGLVDQLLR</sequence>
<organism evidence="3 4">
    <name type="scientific">Gemmobacter lanyuensis</name>
    <dbReference type="NCBI Taxonomy" id="1054497"/>
    <lineage>
        <taxon>Bacteria</taxon>
        <taxon>Pseudomonadati</taxon>
        <taxon>Pseudomonadota</taxon>
        <taxon>Alphaproteobacteria</taxon>
        <taxon>Rhodobacterales</taxon>
        <taxon>Paracoccaceae</taxon>
        <taxon>Gemmobacter</taxon>
    </lineage>
</organism>
<dbReference type="AlphaFoldDB" id="A0A918IM51"/>
<name>A0A918IM51_9RHOB</name>
<feature type="signal peptide" evidence="2">
    <location>
        <begin position="1"/>
        <end position="23"/>
    </location>
</feature>
<feature type="region of interest" description="Disordered" evidence="1">
    <location>
        <begin position="26"/>
        <end position="54"/>
    </location>
</feature>
<reference evidence="3" key="2">
    <citation type="submission" date="2020-09" db="EMBL/GenBank/DDBJ databases">
        <authorList>
            <person name="Sun Q."/>
            <person name="Kim S."/>
        </authorList>
    </citation>
    <scope>NUCLEOTIDE SEQUENCE</scope>
    <source>
        <strain evidence="3">KCTC 23714</strain>
    </source>
</reference>
<proteinExistence type="predicted"/>
<feature type="chain" id="PRO_5037091183" description="Excinuclease ABC subunit A" evidence="2">
    <location>
        <begin position="24"/>
        <end position="125"/>
    </location>
</feature>
<gene>
    <name evidence="3" type="ORF">GCM10011452_06570</name>
</gene>
<evidence type="ECO:0000313" key="3">
    <source>
        <dbReference type="EMBL" id="GGW22675.1"/>
    </source>
</evidence>
<keyword evidence="4" id="KW-1185">Reference proteome</keyword>
<evidence type="ECO:0000256" key="1">
    <source>
        <dbReference type="SAM" id="MobiDB-lite"/>
    </source>
</evidence>
<evidence type="ECO:0000256" key="2">
    <source>
        <dbReference type="SAM" id="SignalP"/>
    </source>
</evidence>
<dbReference type="Proteomes" id="UP000628984">
    <property type="component" value="Unassembled WGS sequence"/>
</dbReference>
<feature type="compositionally biased region" description="Gly residues" evidence="1">
    <location>
        <begin position="26"/>
        <end position="40"/>
    </location>
</feature>
<protein>
    <recommendedName>
        <fullName evidence="5">Excinuclease ABC subunit A</fullName>
    </recommendedName>
</protein>
<evidence type="ECO:0000313" key="4">
    <source>
        <dbReference type="Proteomes" id="UP000628984"/>
    </source>
</evidence>
<keyword evidence="2" id="KW-0732">Signal</keyword>
<dbReference type="EMBL" id="BMYQ01000001">
    <property type="protein sequence ID" value="GGW22675.1"/>
    <property type="molecule type" value="Genomic_DNA"/>
</dbReference>
<accession>A0A918IM51</accession>
<evidence type="ECO:0008006" key="5">
    <source>
        <dbReference type="Google" id="ProtNLM"/>
    </source>
</evidence>